<dbReference type="PANTHER" id="PTHR24221">
    <property type="entry name" value="ATP-BINDING CASSETTE SUB-FAMILY B"/>
    <property type="match status" value="1"/>
</dbReference>
<evidence type="ECO:0000256" key="8">
    <source>
        <dbReference type="SAM" id="Phobius"/>
    </source>
</evidence>
<dbReference type="Pfam" id="PF00005">
    <property type="entry name" value="ABC_tran"/>
    <property type="match status" value="1"/>
</dbReference>
<comment type="caution">
    <text evidence="12">The sequence shown here is derived from an EMBL/GenBank/DDBJ whole genome shotgun (WGS) entry which is preliminary data.</text>
</comment>
<feature type="domain" description="Peptidase C39" evidence="11">
    <location>
        <begin position="27"/>
        <end position="146"/>
    </location>
</feature>
<evidence type="ECO:0000259" key="9">
    <source>
        <dbReference type="PROSITE" id="PS50893"/>
    </source>
</evidence>
<dbReference type="PROSITE" id="PS00211">
    <property type="entry name" value="ABC_TRANSPORTER_1"/>
    <property type="match status" value="1"/>
</dbReference>
<dbReference type="InterPro" id="IPR003593">
    <property type="entry name" value="AAA+_ATPase"/>
</dbReference>
<dbReference type="CDD" id="cd03246">
    <property type="entry name" value="ABCC_Protease_Secretion"/>
    <property type="match status" value="1"/>
</dbReference>
<dbReference type="Pfam" id="PF03412">
    <property type="entry name" value="Peptidase_C39"/>
    <property type="match status" value="1"/>
</dbReference>
<keyword evidence="4" id="KW-0067">ATP-binding</keyword>
<dbReference type="SUPFAM" id="SSF90123">
    <property type="entry name" value="ABC transporter transmembrane region"/>
    <property type="match status" value="1"/>
</dbReference>
<dbReference type="InterPro" id="IPR003439">
    <property type="entry name" value="ABC_transporter-like_ATP-bd"/>
</dbReference>
<dbReference type="InterPro" id="IPR027417">
    <property type="entry name" value="P-loop_NTPase"/>
</dbReference>
<dbReference type="Gene3D" id="3.90.70.10">
    <property type="entry name" value="Cysteine proteinases"/>
    <property type="match status" value="1"/>
</dbReference>
<dbReference type="PANTHER" id="PTHR24221:SF606">
    <property type="entry name" value="COLICIN V SECRETION-PROCESSING ATP-BINDING PROTEIN"/>
    <property type="match status" value="1"/>
</dbReference>
<dbReference type="InterPro" id="IPR005074">
    <property type="entry name" value="Peptidase_C39"/>
</dbReference>
<keyword evidence="6 8" id="KW-0472">Membrane</keyword>
<dbReference type="Proteomes" id="UP001521209">
    <property type="component" value="Unassembled WGS sequence"/>
</dbReference>
<sequence>MKIPDFASFGLDGLTFGFGRHLPIVLQTEAAECGLACLTMVGRYHGHDIDLPNLRRQFPASLKGANLTRLIEIAGRLGLDSRPLRLELEDLKNLGTPCLLHWDLNHFVVLKSADANGVTIHDPSRGVRRLTLAEASRSFTGIALELSPRADFRPAEARRSISLRALAGRIVGLRAAAVQILILALALEIFGILGPFYLQWVIDQVLVTADHSLLTLLGIGFVLVTIFSVAISALRGWVVVYVSTLLDVQWASNVFAHLMRLPLDYFEKRHIGDVVSRYGAVQNIQRTLTTKFVEAVLDGVMAILTLVILFIYSPALSVIVLGVFAAYGALRWLFFMPLRQATEDQIVFAARQQSQLLEAIRGVQPIKLYNKQNERTARYGNALVETANRSVMVRRLHIVFTALQSGLFGLENVALIWLAALLVLRGQFTVGMLIAFTMYAKQFTARAGNLVDSAIELRMLRLYGERLADIVLTPPERHVGSAYEGPLPTPSIELRNVGFRYGDGEPWILRNCSMLIEAGQSAALVGPSGAGKTTLAKLILGLLEPTEGEILVGGLDIRTLGLATYRSMIGAVMQDDQLFAGSIAENISFFDPASTNEQVTEAATMAGIHDEIVAQPMGYRTLVGDMGSTLSGGQRQRLILARALYHRPRILLLDEATSHLDTAREARIVEAIAGLNATRIVIAHRRETIVLCDQIILLNAGQANRITLAPPTPEAQETQAGVRNKRKHEKA</sequence>
<organism evidence="12 13">
    <name type="scientific">Acidiphilium iwatense</name>
    <dbReference type="NCBI Taxonomy" id="768198"/>
    <lineage>
        <taxon>Bacteria</taxon>
        <taxon>Pseudomonadati</taxon>
        <taxon>Pseudomonadota</taxon>
        <taxon>Alphaproteobacteria</taxon>
        <taxon>Acetobacterales</taxon>
        <taxon>Acidocellaceae</taxon>
        <taxon>Acidiphilium</taxon>
    </lineage>
</organism>
<keyword evidence="3" id="KW-0547">Nucleotide-binding</keyword>
<keyword evidence="13" id="KW-1185">Reference proteome</keyword>
<dbReference type="Gene3D" id="3.40.50.300">
    <property type="entry name" value="P-loop containing nucleotide triphosphate hydrolases"/>
    <property type="match status" value="1"/>
</dbReference>
<dbReference type="PROSITE" id="PS50929">
    <property type="entry name" value="ABC_TM1F"/>
    <property type="match status" value="1"/>
</dbReference>
<feature type="transmembrane region" description="Helical" evidence="8">
    <location>
        <begin position="213"/>
        <end position="231"/>
    </location>
</feature>
<evidence type="ECO:0000313" key="12">
    <source>
        <dbReference type="EMBL" id="MCF3946576.1"/>
    </source>
</evidence>
<name>A0ABS9DV28_9PROT</name>
<accession>A0ABS9DV28</accession>
<evidence type="ECO:0000256" key="2">
    <source>
        <dbReference type="ARBA" id="ARBA00022692"/>
    </source>
</evidence>
<feature type="transmembrane region" description="Helical" evidence="8">
    <location>
        <begin position="171"/>
        <end position="193"/>
    </location>
</feature>
<dbReference type="PROSITE" id="PS50893">
    <property type="entry name" value="ABC_TRANSPORTER_2"/>
    <property type="match status" value="1"/>
</dbReference>
<proteinExistence type="predicted"/>
<dbReference type="InterPro" id="IPR036640">
    <property type="entry name" value="ABC1_TM_sf"/>
</dbReference>
<feature type="region of interest" description="Disordered" evidence="7">
    <location>
        <begin position="709"/>
        <end position="731"/>
    </location>
</feature>
<protein>
    <submittedName>
        <fullName evidence="12">Peptidase domain-containing ABC transporter</fullName>
    </submittedName>
</protein>
<evidence type="ECO:0000256" key="4">
    <source>
        <dbReference type="ARBA" id="ARBA00022840"/>
    </source>
</evidence>
<dbReference type="InterPro" id="IPR017871">
    <property type="entry name" value="ABC_transporter-like_CS"/>
</dbReference>
<evidence type="ECO:0000256" key="6">
    <source>
        <dbReference type="ARBA" id="ARBA00023136"/>
    </source>
</evidence>
<gene>
    <name evidence="12" type="ORF">L2A60_07760</name>
</gene>
<evidence type="ECO:0000256" key="7">
    <source>
        <dbReference type="SAM" id="MobiDB-lite"/>
    </source>
</evidence>
<evidence type="ECO:0000256" key="5">
    <source>
        <dbReference type="ARBA" id="ARBA00022989"/>
    </source>
</evidence>
<dbReference type="InterPro" id="IPR033838">
    <property type="entry name" value="CvaB_peptidase"/>
</dbReference>
<evidence type="ECO:0000256" key="3">
    <source>
        <dbReference type="ARBA" id="ARBA00022741"/>
    </source>
</evidence>
<keyword evidence="5 8" id="KW-1133">Transmembrane helix</keyword>
<dbReference type="PROSITE" id="PS50990">
    <property type="entry name" value="PEPTIDASE_C39"/>
    <property type="match status" value="1"/>
</dbReference>
<feature type="domain" description="ABC transmembrane type-1" evidence="10">
    <location>
        <begin position="180"/>
        <end position="459"/>
    </location>
</feature>
<reference evidence="12 13" key="1">
    <citation type="submission" date="2022-01" db="EMBL/GenBank/DDBJ databases">
        <authorList>
            <person name="Won M."/>
            <person name="Kim S.-J."/>
            <person name="Kwon S.-W."/>
        </authorList>
    </citation>
    <scope>NUCLEOTIDE SEQUENCE [LARGE SCALE GENOMIC DNA]</scope>
    <source>
        <strain evidence="12 13">KCTC 23505</strain>
    </source>
</reference>
<evidence type="ECO:0000259" key="11">
    <source>
        <dbReference type="PROSITE" id="PS50990"/>
    </source>
</evidence>
<feature type="domain" description="ABC transporter" evidence="9">
    <location>
        <begin position="492"/>
        <end position="725"/>
    </location>
</feature>
<dbReference type="CDD" id="cd18567">
    <property type="entry name" value="ABC_6TM_CvaB_RaxB_like"/>
    <property type="match status" value="1"/>
</dbReference>
<dbReference type="Gene3D" id="1.20.1560.10">
    <property type="entry name" value="ABC transporter type 1, transmembrane domain"/>
    <property type="match status" value="1"/>
</dbReference>
<dbReference type="SUPFAM" id="SSF52540">
    <property type="entry name" value="P-loop containing nucleoside triphosphate hydrolases"/>
    <property type="match status" value="1"/>
</dbReference>
<evidence type="ECO:0000313" key="13">
    <source>
        <dbReference type="Proteomes" id="UP001521209"/>
    </source>
</evidence>
<keyword evidence="2 8" id="KW-0812">Transmembrane</keyword>
<feature type="transmembrane region" description="Helical" evidence="8">
    <location>
        <begin position="392"/>
        <end position="410"/>
    </location>
</feature>
<dbReference type="SMART" id="SM00382">
    <property type="entry name" value="AAA"/>
    <property type="match status" value="1"/>
</dbReference>
<dbReference type="EMBL" id="JAKGBZ010000011">
    <property type="protein sequence ID" value="MCF3946576.1"/>
    <property type="molecule type" value="Genomic_DNA"/>
</dbReference>
<dbReference type="Pfam" id="PF00664">
    <property type="entry name" value="ABC_membrane"/>
    <property type="match status" value="1"/>
</dbReference>
<evidence type="ECO:0000256" key="1">
    <source>
        <dbReference type="ARBA" id="ARBA00004651"/>
    </source>
</evidence>
<evidence type="ECO:0000259" key="10">
    <source>
        <dbReference type="PROSITE" id="PS50929"/>
    </source>
</evidence>
<comment type="subcellular location">
    <subcellularLocation>
        <location evidence="1">Cell membrane</location>
        <topology evidence="1">Multi-pass membrane protein</topology>
    </subcellularLocation>
</comment>
<dbReference type="InterPro" id="IPR011527">
    <property type="entry name" value="ABC1_TM_dom"/>
</dbReference>
<dbReference type="RefSeq" id="WP_235703811.1">
    <property type="nucleotide sequence ID" value="NZ_JAKGBZ010000011.1"/>
</dbReference>
<dbReference type="InterPro" id="IPR039421">
    <property type="entry name" value="Type_1_exporter"/>
</dbReference>
<feature type="transmembrane region" description="Helical" evidence="8">
    <location>
        <begin position="300"/>
        <end position="330"/>
    </location>
</feature>
<dbReference type="CDD" id="cd02419">
    <property type="entry name" value="Peptidase_C39C"/>
    <property type="match status" value="1"/>
</dbReference>